<keyword evidence="3" id="KW-0862">Zinc</keyword>
<name>A0A7R9PT18_9ACAR</name>
<dbReference type="GO" id="GO:0000122">
    <property type="term" value="P:negative regulation of transcription by RNA polymerase II"/>
    <property type="evidence" value="ECO:0007669"/>
    <property type="project" value="TreeGrafter"/>
</dbReference>
<evidence type="ECO:0000256" key="3">
    <source>
        <dbReference type="ARBA" id="ARBA00022833"/>
    </source>
</evidence>
<dbReference type="OrthoDB" id="6352325at2759"/>
<dbReference type="InterPro" id="IPR001628">
    <property type="entry name" value="Znf_hrmn_rcpt"/>
</dbReference>
<keyword evidence="8" id="KW-0539">Nucleus</keyword>
<dbReference type="PANTHER" id="PTHR24082">
    <property type="entry name" value="NUCLEAR HORMONE RECEPTOR"/>
    <property type="match status" value="1"/>
</dbReference>
<evidence type="ECO:0000313" key="10">
    <source>
        <dbReference type="EMBL" id="CAD7619528.1"/>
    </source>
</evidence>
<organism evidence="10">
    <name type="scientific">Medioppia subpectinata</name>
    <dbReference type="NCBI Taxonomy" id="1979941"/>
    <lineage>
        <taxon>Eukaryota</taxon>
        <taxon>Metazoa</taxon>
        <taxon>Ecdysozoa</taxon>
        <taxon>Arthropoda</taxon>
        <taxon>Chelicerata</taxon>
        <taxon>Arachnida</taxon>
        <taxon>Acari</taxon>
        <taxon>Acariformes</taxon>
        <taxon>Sarcoptiformes</taxon>
        <taxon>Oribatida</taxon>
        <taxon>Brachypylina</taxon>
        <taxon>Oppioidea</taxon>
        <taxon>Oppiidae</taxon>
        <taxon>Medioppia</taxon>
    </lineage>
</organism>
<proteinExistence type="predicted"/>
<feature type="domain" description="Nuclear receptor" evidence="9">
    <location>
        <begin position="1"/>
        <end position="43"/>
    </location>
</feature>
<dbReference type="PROSITE" id="PS51030">
    <property type="entry name" value="NUCLEAR_REC_DBD_2"/>
    <property type="match status" value="1"/>
</dbReference>
<keyword evidence="5" id="KW-0238">DNA-binding</keyword>
<dbReference type="SMART" id="SM00399">
    <property type="entry name" value="ZnF_C4"/>
    <property type="match status" value="1"/>
</dbReference>
<dbReference type="InterPro" id="IPR013088">
    <property type="entry name" value="Znf_NHR/GATA"/>
</dbReference>
<gene>
    <name evidence="10" type="ORF">OSB1V03_LOCUS29</name>
</gene>
<evidence type="ECO:0000256" key="1">
    <source>
        <dbReference type="ARBA" id="ARBA00022723"/>
    </source>
</evidence>
<keyword evidence="11" id="KW-1185">Reference proteome</keyword>
<keyword evidence="4" id="KW-0805">Transcription regulation</keyword>
<evidence type="ECO:0000256" key="2">
    <source>
        <dbReference type="ARBA" id="ARBA00022771"/>
    </source>
</evidence>
<evidence type="ECO:0000256" key="4">
    <source>
        <dbReference type="ARBA" id="ARBA00023015"/>
    </source>
</evidence>
<dbReference type="InterPro" id="IPR050234">
    <property type="entry name" value="Nuclear_hormone_rcpt_NR1"/>
</dbReference>
<dbReference type="GO" id="GO:0004879">
    <property type="term" value="F:nuclear receptor activity"/>
    <property type="evidence" value="ECO:0007669"/>
    <property type="project" value="TreeGrafter"/>
</dbReference>
<evidence type="ECO:0000256" key="6">
    <source>
        <dbReference type="ARBA" id="ARBA00023163"/>
    </source>
</evidence>
<dbReference type="Gene3D" id="3.30.50.10">
    <property type="entry name" value="Erythroid Transcription Factor GATA-1, subunit A"/>
    <property type="match status" value="1"/>
</dbReference>
<reference evidence="10" key="1">
    <citation type="submission" date="2020-11" db="EMBL/GenBank/DDBJ databases">
        <authorList>
            <person name="Tran Van P."/>
        </authorList>
    </citation>
    <scope>NUCLEOTIDE SEQUENCE</scope>
</reference>
<sequence length="187" mass="20998">MDNELKCFSGGNCVITADNRKHCKRCRLNKCLAAGMKTHMLYSRKLKWDIKYLNDTQIAEDSTTSGEDLLSSDNQCIDESVGNVCDDNISTNISGQQLVSINRPITDYSTVFNELEANRFTELLNATKKSQNFIDIIDQTFVNEMTEGLHALAMKHENGFKDTVKMSKRLSIVCYPPIQPKSTASNS</sequence>
<keyword evidence="7" id="KW-0675">Receptor</keyword>
<dbReference type="Pfam" id="PF00105">
    <property type="entry name" value="zf-C4"/>
    <property type="match status" value="1"/>
</dbReference>
<dbReference type="AlphaFoldDB" id="A0A7R9PT18"/>
<evidence type="ECO:0000259" key="9">
    <source>
        <dbReference type="PROSITE" id="PS51030"/>
    </source>
</evidence>
<dbReference type="PANTHER" id="PTHR24082:SF507">
    <property type="entry name" value="BILE ACID RECEPTOR-RELATED"/>
    <property type="match status" value="1"/>
</dbReference>
<dbReference type="EMBL" id="OC854579">
    <property type="protein sequence ID" value="CAD7619528.1"/>
    <property type="molecule type" value="Genomic_DNA"/>
</dbReference>
<dbReference type="Proteomes" id="UP000759131">
    <property type="component" value="Unassembled WGS sequence"/>
</dbReference>
<evidence type="ECO:0000256" key="7">
    <source>
        <dbReference type="ARBA" id="ARBA00023170"/>
    </source>
</evidence>
<protein>
    <recommendedName>
        <fullName evidence="9">Nuclear receptor domain-containing protein</fullName>
    </recommendedName>
</protein>
<dbReference type="EMBL" id="CAJPIZ010000004">
    <property type="protein sequence ID" value="CAG2099958.1"/>
    <property type="molecule type" value="Genomic_DNA"/>
</dbReference>
<evidence type="ECO:0000256" key="8">
    <source>
        <dbReference type="ARBA" id="ARBA00023242"/>
    </source>
</evidence>
<dbReference type="GO" id="GO:0000978">
    <property type="term" value="F:RNA polymerase II cis-regulatory region sequence-specific DNA binding"/>
    <property type="evidence" value="ECO:0007669"/>
    <property type="project" value="TreeGrafter"/>
</dbReference>
<accession>A0A7R9PT18</accession>
<dbReference type="SUPFAM" id="SSF57716">
    <property type="entry name" value="Glucocorticoid receptor-like (DNA-binding domain)"/>
    <property type="match status" value="1"/>
</dbReference>
<dbReference type="GO" id="GO:0030154">
    <property type="term" value="P:cell differentiation"/>
    <property type="evidence" value="ECO:0007669"/>
    <property type="project" value="TreeGrafter"/>
</dbReference>
<evidence type="ECO:0000256" key="5">
    <source>
        <dbReference type="ARBA" id="ARBA00023125"/>
    </source>
</evidence>
<evidence type="ECO:0000313" key="11">
    <source>
        <dbReference type="Proteomes" id="UP000759131"/>
    </source>
</evidence>
<keyword evidence="1" id="KW-0479">Metal-binding</keyword>
<dbReference type="GO" id="GO:0008270">
    <property type="term" value="F:zinc ion binding"/>
    <property type="evidence" value="ECO:0007669"/>
    <property type="project" value="UniProtKB-KW"/>
</dbReference>
<dbReference type="GO" id="GO:0045944">
    <property type="term" value="P:positive regulation of transcription by RNA polymerase II"/>
    <property type="evidence" value="ECO:0007669"/>
    <property type="project" value="TreeGrafter"/>
</dbReference>
<keyword evidence="6" id="KW-0804">Transcription</keyword>
<keyword evidence="2" id="KW-0863">Zinc-finger</keyword>